<reference evidence="2 3" key="1">
    <citation type="submission" date="2024-03" db="EMBL/GenBank/DDBJ databases">
        <title>A high-quality draft genome sequence of Diaporthe vaccinii, a causative agent of upright dieback and viscid rot disease in cranberry plants.</title>
        <authorList>
            <person name="Sarrasin M."/>
            <person name="Lang B.F."/>
            <person name="Burger G."/>
        </authorList>
    </citation>
    <scope>NUCLEOTIDE SEQUENCE [LARGE SCALE GENOMIC DNA]</scope>
    <source>
        <strain evidence="2 3">IS7</strain>
    </source>
</reference>
<gene>
    <name evidence="2" type="ORF">FJTKL_00649</name>
</gene>
<feature type="compositionally biased region" description="Low complexity" evidence="1">
    <location>
        <begin position="715"/>
        <end position="729"/>
    </location>
</feature>
<dbReference type="PANTHER" id="PTHR42345:SF1">
    <property type="entry name" value="VTC DOMAIN-CONTAINING PROTEIN"/>
    <property type="match status" value="1"/>
</dbReference>
<evidence type="ECO:0000313" key="3">
    <source>
        <dbReference type="Proteomes" id="UP001600888"/>
    </source>
</evidence>
<protein>
    <recommendedName>
        <fullName evidence="4">VTC domain-containing protein</fullName>
    </recommendedName>
</protein>
<sequence length="816" mass="91483">MSRDKDRKKGFWRTLFRTKSTAARNGRGGGGGAFSDTEDNGVVQGEKLKLRPRRASEGDSLRQKANPAKHFEPANGSQPHAQSRNRLKRPVSDPPPPKGKGRQLPNGNGPYSPPYTLTEWPPSGCASDEELNLGHAMELICRGVPAHRGVKRPIPHLADQFFSTYATTAGNRGDGIDGVNQHDSMTQLMTMRLQGPGPATYPWETIEQPSFSFHFGERPGTVTLNQWASTASAYPPALNIRDSGVQPRDVDLVRIFGRLRDLEGGLEDDDLEYMYKNLYRKLLKDPDRMLSPHKTLDKQITDLILVLSRPDHWIDFSNPKNHIITRFIFDTGHANHDQYVKFFHQLLLSMELDLRIHSRQHTDWAKEKLLEQLPPTIRWNLALSRRWRENVRIEAYGNTADQVKLRFKLKRRQVKMIKRFAQMMKWPNLAETLASLRQGDQAASLDAVSSHAMAFFSGLVLPGVRIGTHSKCSVFHLSSNADTEQPTFPFIMMNALIDIDPDEATDDLALLIHLNPNCGFQYRNSYTYWTSTSIVGKVLAPTCLEVAGWVGPARPTPHLKRSQIARIRSRRPRQRLKADDVTSMSERSDPLGPPTEVFPVKEYELVHPEVDDIVDTVRIEMFTLKPCADRAGEPGPKWFDAAIQFAIDGVSWPLRLTYDVSFIHAWPCTDGPHPLFFDYAHQTVKVDEIIEIRDWAGLYGPKSRARLDGNGFDNGSRSESESPAGEGSSKGVPAANGHINGNGYDREDDDEKVLVIEAFGVPDNEVLARAWCAHWGMSAVVAVIGKTCMACAIREAYAAALTVLILVDDRSAEYDD</sequence>
<evidence type="ECO:0000313" key="2">
    <source>
        <dbReference type="EMBL" id="KAL2290165.1"/>
    </source>
</evidence>
<feature type="compositionally biased region" description="Basic and acidic residues" evidence="1">
    <location>
        <begin position="46"/>
        <end position="62"/>
    </location>
</feature>
<dbReference type="PANTHER" id="PTHR42345">
    <property type="entry name" value="TPR_REGION DOMAIN-CONTAINING PROTEIN"/>
    <property type="match status" value="1"/>
</dbReference>
<feature type="region of interest" description="Disordered" evidence="1">
    <location>
        <begin position="570"/>
        <end position="593"/>
    </location>
</feature>
<dbReference type="EMBL" id="JBAWTH010000010">
    <property type="protein sequence ID" value="KAL2290165.1"/>
    <property type="molecule type" value="Genomic_DNA"/>
</dbReference>
<feature type="region of interest" description="Disordered" evidence="1">
    <location>
        <begin position="1"/>
        <end position="121"/>
    </location>
</feature>
<evidence type="ECO:0008006" key="4">
    <source>
        <dbReference type="Google" id="ProtNLM"/>
    </source>
</evidence>
<proteinExistence type="predicted"/>
<keyword evidence="3" id="KW-1185">Reference proteome</keyword>
<comment type="caution">
    <text evidence="2">The sequence shown here is derived from an EMBL/GenBank/DDBJ whole genome shotgun (WGS) entry which is preliminary data.</text>
</comment>
<accession>A0ABR4F641</accession>
<name>A0ABR4F641_9PEZI</name>
<evidence type="ECO:0000256" key="1">
    <source>
        <dbReference type="SAM" id="MobiDB-lite"/>
    </source>
</evidence>
<feature type="region of interest" description="Disordered" evidence="1">
    <location>
        <begin position="709"/>
        <end position="746"/>
    </location>
</feature>
<organism evidence="2 3">
    <name type="scientific">Diaporthe vaccinii</name>
    <dbReference type="NCBI Taxonomy" id="105482"/>
    <lineage>
        <taxon>Eukaryota</taxon>
        <taxon>Fungi</taxon>
        <taxon>Dikarya</taxon>
        <taxon>Ascomycota</taxon>
        <taxon>Pezizomycotina</taxon>
        <taxon>Sordariomycetes</taxon>
        <taxon>Sordariomycetidae</taxon>
        <taxon>Diaporthales</taxon>
        <taxon>Diaporthaceae</taxon>
        <taxon>Diaporthe</taxon>
        <taxon>Diaporthe eres species complex</taxon>
    </lineage>
</organism>
<dbReference type="Proteomes" id="UP001600888">
    <property type="component" value="Unassembled WGS sequence"/>
</dbReference>